<sequence>MILLTFTLEFFYSTLLFLKVFAAFFVPRIFHSPCLSHDFIKPVALLYPVGACIFFCALCCPTFLPASFVHHQLLEGRERKKKTREEGKQHLFFFLSRKWLRSSFLLKRDRDQGNFLVLGS</sequence>
<name>G0V090_TRYCI</name>
<organism evidence="2">
    <name type="scientific">Trypanosoma congolense (strain IL3000)</name>
    <dbReference type="NCBI Taxonomy" id="1068625"/>
    <lineage>
        <taxon>Eukaryota</taxon>
        <taxon>Discoba</taxon>
        <taxon>Euglenozoa</taxon>
        <taxon>Kinetoplastea</taxon>
        <taxon>Metakinetoplastina</taxon>
        <taxon>Trypanosomatida</taxon>
        <taxon>Trypanosomatidae</taxon>
        <taxon>Trypanosoma</taxon>
        <taxon>Nannomonas</taxon>
    </lineage>
</organism>
<feature type="transmembrane region" description="Helical" evidence="1">
    <location>
        <begin position="46"/>
        <end position="69"/>
    </location>
</feature>
<keyword evidence="1" id="KW-0472">Membrane</keyword>
<keyword evidence="1" id="KW-0812">Transmembrane</keyword>
<proteinExistence type="predicted"/>
<evidence type="ECO:0000313" key="2">
    <source>
        <dbReference type="EMBL" id="CCC95060.1"/>
    </source>
</evidence>
<evidence type="ECO:0000256" key="1">
    <source>
        <dbReference type="SAM" id="Phobius"/>
    </source>
</evidence>
<reference evidence="2" key="1">
    <citation type="journal article" date="2012" name="Proc. Natl. Acad. Sci. U.S.A.">
        <title>Antigenic diversity is generated by distinct evolutionary mechanisms in African trypanosome species.</title>
        <authorList>
            <person name="Jackson A.P."/>
            <person name="Berry A."/>
            <person name="Aslett M."/>
            <person name="Allison H.C."/>
            <person name="Burton P."/>
            <person name="Vavrova-Anderson J."/>
            <person name="Brown R."/>
            <person name="Browne H."/>
            <person name="Corton N."/>
            <person name="Hauser H."/>
            <person name="Gamble J."/>
            <person name="Gilderthorp R."/>
            <person name="Marcello L."/>
            <person name="McQuillan J."/>
            <person name="Otto T.D."/>
            <person name="Quail M.A."/>
            <person name="Sanders M.J."/>
            <person name="van Tonder A."/>
            <person name="Ginger M.L."/>
            <person name="Field M.C."/>
            <person name="Barry J.D."/>
            <person name="Hertz-Fowler C."/>
            <person name="Berriman M."/>
        </authorList>
    </citation>
    <scope>NUCLEOTIDE SEQUENCE</scope>
    <source>
        <strain evidence="2">IL3000</strain>
    </source>
</reference>
<gene>
    <name evidence="2" type="ORF">TCIL3000_11_4660</name>
</gene>
<accession>G0V090</accession>
<dbReference type="AlphaFoldDB" id="G0V090"/>
<keyword evidence="1" id="KW-1133">Transmembrane helix</keyword>
<protein>
    <submittedName>
        <fullName evidence="2">Uncharacterized protein</fullName>
    </submittedName>
</protein>
<dbReference type="EMBL" id="HE575324">
    <property type="protein sequence ID" value="CCC95060.1"/>
    <property type="molecule type" value="Genomic_DNA"/>
</dbReference>